<dbReference type="Proteomes" id="UP000250192">
    <property type="component" value="Unassembled WGS sequence"/>
</dbReference>
<name>A0A2X0TZP6_9ACTO</name>
<evidence type="ECO:0000313" key="3">
    <source>
        <dbReference type="EMBL" id="SPT54526.1"/>
    </source>
</evidence>
<dbReference type="AlphaFoldDB" id="A0A2X0TZP6"/>
<proteinExistence type="inferred from homology"/>
<sequence length="140" mass="15084">MTMATATQRAIAQPGPSEDSHPSWEDRGTTTIPSRVVARIAAEAAYETANVGSNAGGLLGIGARHNFHSRPEATCDIYGQVAVIHLNLGLSFPAPLSSVVEDLRHHVRRRVETLTGLNVGKMTIEISWLHPSSHVRKSLT</sequence>
<evidence type="ECO:0000256" key="2">
    <source>
        <dbReference type="SAM" id="MobiDB-lite"/>
    </source>
</evidence>
<dbReference type="InterPro" id="IPR005531">
    <property type="entry name" value="Asp23"/>
</dbReference>
<feature type="region of interest" description="Disordered" evidence="2">
    <location>
        <begin position="1"/>
        <end position="30"/>
    </location>
</feature>
<protein>
    <submittedName>
        <fullName evidence="3">Protein of uncharacterized function (DUF322)</fullName>
    </submittedName>
</protein>
<dbReference type="Pfam" id="PF03780">
    <property type="entry name" value="Asp23"/>
    <property type="match status" value="1"/>
</dbReference>
<keyword evidence="4" id="KW-1185">Reference proteome</keyword>
<evidence type="ECO:0000256" key="1">
    <source>
        <dbReference type="ARBA" id="ARBA00005721"/>
    </source>
</evidence>
<dbReference type="EMBL" id="UAPR01000001">
    <property type="protein sequence ID" value="SPT54526.1"/>
    <property type="molecule type" value="Genomic_DNA"/>
</dbReference>
<feature type="compositionally biased region" description="Polar residues" evidence="2">
    <location>
        <begin position="1"/>
        <end position="10"/>
    </location>
</feature>
<reference evidence="3 4" key="1">
    <citation type="submission" date="2018-06" db="EMBL/GenBank/DDBJ databases">
        <authorList>
            <consortium name="Pathogen Informatics"/>
            <person name="Doyle S."/>
        </authorList>
    </citation>
    <scope>NUCLEOTIDE SEQUENCE [LARGE SCALE GENOMIC DNA]</scope>
    <source>
        <strain evidence="3 4">NCTC9935</strain>
    </source>
</reference>
<feature type="compositionally biased region" description="Basic and acidic residues" evidence="2">
    <location>
        <begin position="18"/>
        <end position="28"/>
    </location>
</feature>
<gene>
    <name evidence="3" type="ORF">NCTC9935_00066</name>
</gene>
<evidence type="ECO:0000313" key="4">
    <source>
        <dbReference type="Proteomes" id="UP000250192"/>
    </source>
</evidence>
<comment type="similarity">
    <text evidence="1">Belongs to the asp23 family.</text>
</comment>
<accession>A0A2X0TZP6</accession>
<organism evidence="3 4">
    <name type="scientific">Schaalia odontolytica</name>
    <dbReference type="NCBI Taxonomy" id="1660"/>
    <lineage>
        <taxon>Bacteria</taxon>
        <taxon>Bacillati</taxon>
        <taxon>Actinomycetota</taxon>
        <taxon>Actinomycetes</taxon>
        <taxon>Actinomycetales</taxon>
        <taxon>Actinomycetaceae</taxon>
        <taxon>Schaalia</taxon>
    </lineage>
</organism>